<comment type="caution">
    <text evidence="1">The sequence shown here is derived from an EMBL/GenBank/DDBJ whole genome shotgun (WGS) entry which is preliminary data.</text>
</comment>
<keyword evidence="2" id="KW-1185">Reference proteome</keyword>
<dbReference type="EMBL" id="SRMA01026863">
    <property type="protein sequence ID" value="TRY66141.1"/>
    <property type="molecule type" value="Genomic_DNA"/>
</dbReference>
<accession>A0A553NL29</accession>
<protein>
    <submittedName>
        <fullName evidence="1">Uncharacterized protein</fullName>
    </submittedName>
</protein>
<name>A0A553NL29_9TELE</name>
<proteinExistence type="predicted"/>
<evidence type="ECO:0000313" key="1">
    <source>
        <dbReference type="EMBL" id="TRY66141.1"/>
    </source>
</evidence>
<dbReference type="AlphaFoldDB" id="A0A553NL29"/>
<evidence type="ECO:0000313" key="2">
    <source>
        <dbReference type="Proteomes" id="UP000316079"/>
    </source>
</evidence>
<organism evidence="1 2">
    <name type="scientific">Danionella cerebrum</name>
    <dbReference type="NCBI Taxonomy" id="2873325"/>
    <lineage>
        <taxon>Eukaryota</taxon>
        <taxon>Metazoa</taxon>
        <taxon>Chordata</taxon>
        <taxon>Craniata</taxon>
        <taxon>Vertebrata</taxon>
        <taxon>Euteleostomi</taxon>
        <taxon>Actinopterygii</taxon>
        <taxon>Neopterygii</taxon>
        <taxon>Teleostei</taxon>
        <taxon>Ostariophysi</taxon>
        <taxon>Cypriniformes</taxon>
        <taxon>Danionidae</taxon>
        <taxon>Danioninae</taxon>
        <taxon>Danionella</taxon>
    </lineage>
</organism>
<dbReference type="OrthoDB" id="6614329at2759"/>
<reference evidence="1 2" key="1">
    <citation type="journal article" date="2019" name="Sci. Data">
        <title>Hybrid genome assembly and annotation of Danionella translucida.</title>
        <authorList>
            <person name="Kadobianskyi M."/>
            <person name="Schulze L."/>
            <person name="Schuelke M."/>
            <person name="Judkewitz B."/>
        </authorList>
    </citation>
    <scope>NUCLEOTIDE SEQUENCE [LARGE SCALE GENOMIC DNA]</scope>
    <source>
        <strain evidence="1 2">Bolton</strain>
    </source>
</reference>
<gene>
    <name evidence="1" type="ORF">DNTS_008715</name>
</gene>
<dbReference type="Proteomes" id="UP000316079">
    <property type="component" value="Unassembled WGS sequence"/>
</dbReference>
<sequence length="71" mass="8238">MERKSTLLPRFGHKVEPLKSLTIPSHRTADFLLFEEQLVKLSTITEDLDDDDDEEDQDYMAYIRLSPVLDG</sequence>